<evidence type="ECO:0000313" key="2">
    <source>
        <dbReference type="EMBL" id="WVZ85139.1"/>
    </source>
</evidence>
<proteinExistence type="predicted"/>
<feature type="non-terminal residue" evidence="2">
    <location>
        <position position="697"/>
    </location>
</feature>
<feature type="compositionally biased region" description="Acidic residues" evidence="1">
    <location>
        <begin position="517"/>
        <end position="532"/>
    </location>
</feature>
<feature type="compositionally biased region" description="Basic and acidic residues" evidence="1">
    <location>
        <begin position="472"/>
        <end position="481"/>
    </location>
</feature>
<evidence type="ECO:0000313" key="3">
    <source>
        <dbReference type="Proteomes" id="UP001341281"/>
    </source>
</evidence>
<feature type="compositionally biased region" description="Basic and acidic residues" evidence="1">
    <location>
        <begin position="249"/>
        <end position="258"/>
    </location>
</feature>
<feature type="compositionally biased region" description="Basic and acidic residues" evidence="1">
    <location>
        <begin position="204"/>
        <end position="218"/>
    </location>
</feature>
<name>A0AAQ3U3Z0_PASNO</name>
<protein>
    <recommendedName>
        <fullName evidence="4">ATP-dependent DNA helicase</fullName>
    </recommendedName>
</protein>
<evidence type="ECO:0008006" key="4">
    <source>
        <dbReference type="Google" id="ProtNLM"/>
    </source>
</evidence>
<feature type="region of interest" description="Disordered" evidence="1">
    <location>
        <begin position="425"/>
        <end position="481"/>
    </location>
</feature>
<feature type="region of interest" description="Disordered" evidence="1">
    <location>
        <begin position="382"/>
        <end position="413"/>
    </location>
</feature>
<dbReference type="Proteomes" id="UP001341281">
    <property type="component" value="Chromosome 07"/>
</dbReference>
<sequence length="697" mass="78784">LCPRPCPRPIADDLRPGAPRALARADILGSPTPPAPLNRRDVRSRSPHRPRARDPRACFPICALPPPTPPTRVPGSASHPHPRPPLLYPATPPSRRPCRRHRPWPRHLRRFVARPPSPSRRPWPGWAAVRPPLSSRQPPARGLPSPGRLQRRVARVPGTGRSPGTLSEKMDPMKNNGGRTPFKDLTNTTSWGDQDASNSLPQDIDPKERKRQRDRERWATMSAEQNIEKNKRRREARQQNKGQPILPELSKDGDVEGDDEWLHRNETYEPYNVERGDLALAADSTSSYGDNSNTIQFTNLSTNPMADTPLGRRQRGTIEEDNESSNKTLHHESIAMENPKYIPEVVQPTTGVYAPLGSPVSSSDWIVPNLSPSPTFIVPVSRKHEDVDTSERSPRCIRQKRNVPSGKRQSLLARRNQQFESAIARRVYAIPKDDESDAGEKGNSTQPQTTADINNNEHSNPCPSPTVATSNGKDRQGDGEEHPQTMLEFISSADGHDDAVIFEEDDEDDEGYLFAGQEEDIDEENDVEETQDESSSIPDVPDLYDKVYSNMPEETHMLRPVPNCKHCNAKKFEYERPGFCCRNGDIDIAPQTTCGDLMRLWSSADADAREASSEHKHLVLYFYDDDSSLEHRYRRCREEKLEKDKQLINQLASILRGNLYSERLRIMGHVKNLDDYHIELNLDQTLDQRTYNTPLTS</sequence>
<feature type="region of interest" description="Disordered" evidence="1">
    <location>
        <begin position="1"/>
        <end position="258"/>
    </location>
</feature>
<feature type="compositionally biased region" description="Polar residues" evidence="1">
    <location>
        <begin position="442"/>
        <end position="471"/>
    </location>
</feature>
<feature type="compositionally biased region" description="Low complexity" evidence="1">
    <location>
        <begin position="16"/>
        <end position="25"/>
    </location>
</feature>
<feature type="compositionally biased region" description="Pro residues" evidence="1">
    <location>
        <begin position="63"/>
        <end position="72"/>
    </location>
</feature>
<feature type="non-terminal residue" evidence="2">
    <location>
        <position position="1"/>
    </location>
</feature>
<dbReference type="EMBL" id="CP144751">
    <property type="protein sequence ID" value="WVZ85139.1"/>
    <property type="molecule type" value="Genomic_DNA"/>
</dbReference>
<feature type="compositionally biased region" description="Pro residues" evidence="1">
    <location>
        <begin position="83"/>
        <end position="95"/>
    </location>
</feature>
<accession>A0AAQ3U3Z0</accession>
<dbReference type="AlphaFoldDB" id="A0AAQ3U3Z0"/>
<organism evidence="2 3">
    <name type="scientific">Paspalum notatum var. saurae</name>
    <dbReference type="NCBI Taxonomy" id="547442"/>
    <lineage>
        <taxon>Eukaryota</taxon>
        <taxon>Viridiplantae</taxon>
        <taxon>Streptophyta</taxon>
        <taxon>Embryophyta</taxon>
        <taxon>Tracheophyta</taxon>
        <taxon>Spermatophyta</taxon>
        <taxon>Magnoliopsida</taxon>
        <taxon>Liliopsida</taxon>
        <taxon>Poales</taxon>
        <taxon>Poaceae</taxon>
        <taxon>PACMAD clade</taxon>
        <taxon>Panicoideae</taxon>
        <taxon>Andropogonodae</taxon>
        <taxon>Paspaleae</taxon>
        <taxon>Paspalinae</taxon>
        <taxon>Paspalum</taxon>
    </lineage>
</organism>
<feature type="compositionally biased region" description="Basic and acidic residues" evidence="1">
    <location>
        <begin position="382"/>
        <end position="394"/>
    </location>
</feature>
<feature type="compositionally biased region" description="Basic residues" evidence="1">
    <location>
        <begin position="96"/>
        <end position="112"/>
    </location>
</feature>
<gene>
    <name evidence="2" type="ORF">U9M48_032090</name>
</gene>
<reference evidence="2 3" key="1">
    <citation type="submission" date="2024-02" db="EMBL/GenBank/DDBJ databases">
        <title>High-quality chromosome-scale genome assembly of Pensacola bahiagrass (Paspalum notatum Flugge var. saurae).</title>
        <authorList>
            <person name="Vega J.M."/>
            <person name="Podio M."/>
            <person name="Orjuela J."/>
            <person name="Siena L.A."/>
            <person name="Pessino S.C."/>
            <person name="Combes M.C."/>
            <person name="Mariac C."/>
            <person name="Albertini E."/>
            <person name="Pupilli F."/>
            <person name="Ortiz J.P.A."/>
            <person name="Leblanc O."/>
        </authorList>
    </citation>
    <scope>NUCLEOTIDE SEQUENCE [LARGE SCALE GENOMIC DNA]</scope>
    <source>
        <strain evidence="2">R1</strain>
        <tissue evidence="2">Leaf</tissue>
    </source>
</reference>
<feature type="compositionally biased region" description="Polar residues" evidence="1">
    <location>
        <begin position="185"/>
        <end position="201"/>
    </location>
</feature>
<feature type="region of interest" description="Disordered" evidence="1">
    <location>
        <begin position="517"/>
        <end position="543"/>
    </location>
</feature>
<keyword evidence="3" id="KW-1185">Reference proteome</keyword>
<evidence type="ECO:0000256" key="1">
    <source>
        <dbReference type="SAM" id="MobiDB-lite"/>
    </source>
</evidence>